<sequence>MTDHFFDGDDQHLDPVVKEKALALALRRGGQTTPVSSYDIDHAREIVTGEVNEIAKLRERLADAHKALRSIAEGSLGDLPWQANYDTIRTVARNALPEDQRSP</sequence>
<dbReference type="EMBL" id="BMLK01000008">
    <property type="protein sequence ID" value="GGN49457.1"/>
    <property type="molecule type" value="Genomic_DNA"/>
</dbReference>
<evidence type="ECO:0000313" key="2">
    <source>
        <dbReference type="Proteomes" id="UP000605099"/>
    </source>
</evidence>
<name>A0ABQ2JPA3_9SPHN</name>
<organism evidence="1 2">
    <name type="scientific">Novosphingobium indicum</name>
    <dbReference type="NCBI Taxonomy" id="462949"/>
    <lineage>
        <taxon>Bacteria</taxon>
        <taxon>Pseudomonadati</taxon>
        <taxon>Pseudomonadota</taxon>
        <taxon>Alphaproteobacteria</taxon>
        <taxon>Sphingomonadales</taxon>
        <taxon>Sphingomonadaceae</taxon>
        <taxon>Novosphingobium</taxon>
    </lineage>
</organism>
<dbReference type="RefSeq" id="WP_188819548.1">
    <property type="nucleotide sequence ID" value="NZ_BMLK01000008.1"/>
</dbReference>
<keyword evidence="2" id="KW-1185">Reference proteome</keyword>
<evidence type="ECO:0000313" key="1">
    <source>
        <dbReference type="EMBL" id="GGN49457.1"/>
    </source>
</evidence>
<comment type="caution">
    <text evidence="1">The sequence shown here is derived from an EMBL/GenBank/DDBJ whole genome shotgun (WGS) entry which is preliminary data.</text>
</comment>
<dbReference type="Proteomes" id="UP000605099">
    <property type="component" value="Unassembled WGS sequence"/>
</dbReference>
<reference evidence="2" key="1">
    <citation type="journal article" date="2019" name="Int. J. Syst. Evol. Microbiol.">
        <title>The Global Catalogue of Microorganisms (GCM) 10K type strain sequencing project: providing services to taxonomists for standard genome sequencing and annotation.</title>
        <authorList>
            <consortium name="The Broad Institute Genomics Platform"/>
            <consortium name="The Broad Institute Genome Sequencing Center for Infectious Disease"/>
            <person name="Wu L."/>
            <person name="Ma J."/>
        </authorList>
    </citation>
    <scope>NUCLEOTIDE SEQUENCE [LARGE SCALE GENOMIC DNA]</scope>
    <source>
        <strain evidence="2">CGMCC 1.6784</strain>
    </source>
</reference>
<proteinExistence type="predicted"/>
<protein>
    <submittedName>
        <fullName evidence="1">Uncharacterized protein</fullName>
    </submittedName>
</protein>
<accession>A0ABQ2JPA3</accession>
<gene>
    <name evidence="1" type="ORF">GCM10011349_20100</name>
</gene>